<accession>A0AA49JF66</accession>
<feature type="coiled-coil region" evidence="8">
    <location>
        <begin position="335"/>
        <end position="394"/>
    </location>
</feature>
<feature type="signal peptide" evidence="9">
    <location>
        <begin position="1"/>
        <end position="22"/>
    </location>
</feature>
<dbReference type="PANTHER" id="PTHR30026:SF20">
    <property type="entry name" value="OUTER MEMBRANE PROTEIN TOLC"/>
    <property type="match status" value="1"/>
</dbReference>
<comment type="similarity">
    <text evidence="2">Belongs to the outer membrane factor (OMF) (TC 1.B.17) family.</text>
</comment>
<dbReference type="Gene3D" id="1.20.1600.10">
    <property type="entry name" value="Outer membrane efflux proteins (OEP)"/>
    <property type="match status" value="1"/>
</dbReference>
<protein>
    <submittedName>
        <fullName evidence="10">TolC family protein</fullName>
    </submittedName>
</protein>
<keyword evidence="7" id="KW-0998">Cell outer membrane</keyword>
<reference evidence="10" key="2">
    <citation type="journal article" date="2024" name="Antonie Van Leeuwenhoek">
        <title>Roseihalotalea indica gen. nov., sp. nov., a halophilic Bacteroidetes from mesopelagic Southwest Indian Ocean with higher carbohydrate metabolic potential.</title>
        <authorList>
            <person name="Chen B."/>
            <person name="Zhang M."/>
            <person name="Lin D."/>
            <person name="Ye J."/>
            <person name="Tang K."/>
        </authorList>
    </citation>
    <scope>NUCLEOTIDE SEQUENCE</scope>
    <source>
        <strain evidence="10">TK19036</strain>
    </source>
</reference>
<evidence type="ECO:0000256" key="4">
    <source>
        <dbReference type="ARBA" id="ARBA00022452"/>
    </source>
</evidence>
<evidence type="ECO:0000256" key="2">
    <source>
        <dbReference type="ARBA" id="ARBA00007613"/>
    </source>
</evidence>
<keyword evidence="3" id="KW-0813">Transport</keyword>
<keyword evidence="6" id="KW-0472">Membrane</keyword>
<sequence>MKRTIVLLSFLTFGFAVSNSWAQEDNTLTYEEAVNIALRENIQIQQQRNLLEISRAERAQAYAQFAPSLGFEATGQQIYGRQFDQTAGDFTEITTRGSGGFGASLTIFNGFKNINQLRLSQQNASAQINLIDQTKQDVVFNVSQQYLQVLLNQELLRIQQANLEQQEELLESTRTFVETGTQYNIADLYNQEAETKRVALLVVEAENNLTISKVQLIRLLQVDPFQEWVFSEPDVNQYEILSESINIEEEYNQAIANRSDIKQQGNIIQASIYRTKVVRADYFPRLSLGYSIGSQYTSLDTVAFSDQVFDKNRASVLSLSLYIPIFSNLNNYALIQRNKQLKNNAELDLEDLKRNVFEQLQTAAADYRTAQQRVISADAQVKAAEQALEAEKERFRLGVSNILDLNRVNAAFVEAQATQVQADYQLIFQKTAIDYYTGKLEPTSVSDTE</sequence>
<dbReference type="GO" id="GO:0009279">
    <property type="term" value="C:cell outer membrane"/>
    <property type="evidence" value="ECO:0007669"/>
    <property type="project" value="UniProtKB-SubCell"/>
</dbReference>
<dbReference type="InterPro" id="IPR003423">
    <property type="entry name" value="OMP_efflux"/>
</dbReference>
<evidence type="ECO:0000313" key="10">
    <source>
        <dbReference type="EMBL" id="WKN38918.1"/>
    </source>
</evidence>
<organism evidence="10">
    <name type="scientific">Roseihalotalea indica</name>
    <dbReference type="NCBI Taxonomy" id="2867963"/>
    <lineage>
        <taxon>Bacteria</taxon>
        <taxon>Pseudomonadati</taxon>
        <taxon>Bacteroidota</taxon>
        <taxon>Cytophagia</taxon>
        <taxon>Cytophagales</taxon>
        <taxon>Catalimonadaceae</taxon>
        <taxon>Roseihalotalea</taxon>
    </lineage>
</organism>
<dbReference type="InterPro" id="IPR051906">
    <property type="entry name" value="TolC-like"/>
</dbReference>
<keyword evidence="5" id="KW-0812">Transmembrane</keyword>
<keyword evidence="9" id="KW-0732">Signal</keyword>
<dbReference type="PANTHER" id="PTHR30026">
    <property type="entry name" value="OUTER MEMBRANE PROTEIN TOLC"/>
    <property type="match status" value="1"/>
</dbReference>
<evidence type="ECO:0000256" key="8">
    <source>
        <dbReference type="SAM" id="Coils"/>
    </source>
</evidence>
<name>A0AA49JF66_9BACT</name>
<dbReference type="EMBL" id="CP120682">
    <property type="protein sequence ID" value="WKN38918.1"/>
    <property type="molecule type" value="Genomic_DNA"/>
</dbReference>
<evidence type="ECO:0000256" key="3">
    <source>
        <dbReference type="ARBA" id="ARBA00022448"/>
    </source>
</evidence>
<feature type="chain" id="PRO_5041414222" evidence="9">
    <location>
        <begin position="23"/>
        <end position="449"/>
    </location>
</feature>
<evidence type="ECO:0000256" key="9">
    <source>
        <dbReference type="SAM" id="SignalP"/>
    </source>
</evidence>
<dbReference type="Pfam" id="PF02321">
    <property type="entry name" value="OEP"/>
    <property type="match status" value="2"/>
</dbReference>
<evidence type="ECO:0000256" key="6">
    <source>
        <dbReference type="ARBA" id="ARBA00023136"/>
    </source>
</evidence>
<dbReference type="GO" id="GO:0015288">
    <property type="term" value="F:porin activity"/>
    <property type="evidence" value="ECO:0007669"/>
    <property type="project" value="TreeGrafter"/>
</dbReference>
<comment type="subcellular location">
    <subcellularLocation>
        <location evidence="1">Cell outer membrane</location>
    </subcellularLocation>
</comment>
<gene>
    <name evidence="10" type="ORF">K4G66_09400</name>
</gene>
<reference evidence="10" key="1">
    <citation type="journal article" date="2023" name="Comput. Struct. Biotechnol. J.">
        <title>Discovery of a novel marine Bacteroidetes with a rich repertoire of carbohydrate-active enzymes.</title>
        <authorList>
            <person name="Chen B."/>
            <person name="Liu G."/>
            <person name="Chen Q."/>
            <person name="Wang H."/>
            <person name="Liu L."/>
            <person name="Tang K."/>
        </authorList>
    </citation>
    <scope>NUCLEOTIDE SEQUENCE</scope>
    <source>
        <strain evidence="10">TK19036</strain>
    </source>
</reference>
<evidence type="ECO:0000256" key="1">
    <source>
        <dbReference type="ARBA" id="ARBA00004442"/>
    </source>
</evidence>
<dbReference type="GO" id="GO:1990281">
    <property type="term" value="C:efflux pump complex"/>
    <property type="evidence" value="ECO:0007669"/>
    <property type="project" value="TreeGrafter"/>
</dbReference>
<keyword evidence="4" id="KW-1134">Transmembrane beta strand</keyword>
<dbReference type="SUPFAM" id="SSF56954">
    <property type="entry name" value="Outer membrane efflux proteins (OEP)"/>
    <property type="match status" value="1"/>
</dbReference>
<evidence type="ECO:0000256" key="5">
    <source>
        <dbReference type="ARBA" id="ARBA00022692"/>
    </source>
</evidence>
<evidence type="ECO:0000256" key="7">
    <source>
        <dbReference type="ARBA" id="ARBA00023237"/>
    </source>
</evidence>
<proteinExistence type="inferred from homology"/>
<dbReference type="AlphaFoldDB" id="A0AA49JF66"/>
<keyword evidence="8" id="KW-0175">Coiled coil</keyword>
<dbReference type="GO" id="GO:0015562">
    <property type="term" value="F:efflux transmembrane transporter activity"/>
    <property type="evidence" value="ECO:0007669"/>
    <property type="project" value="InterPro"/>
</dbReference>